<dbReference type="RefSeq" id="WP_338103379.1">
    <property type="nucleotide sequence ID" value="NZ_CP131060.1"/>
</dbReference>
<organism evidence="10 11">
    <name type="scientific">Methanolapillus millepedarum</name>
    <dbReference type="NCBI Taxonomy" id="3028296"/>
    <lineage>
        <taxon>Archaea</taxon>
        <taxon>Methanobacteriati</taxon>
        <taxon>Methanobacteriota</taxon>
        <taxon>Stenosarchaea group</taxon>
        <taxon>Methanomicrobia</taxon>
        <taxon>Methanosarcinales</taxon>
        <taxon>Methanosarcinaceae</taxon>
        <taxon>Methanolapillus</taxon>
    </lineage>
</organism>
<gene>
    <name evidence="10" type="ORF">MsAc7_08970</name>
</gene>
<evidence type="ECO:0000256" key="4">
    <source>
        <dbReference type="ARBA" id="ARBA00022692"/>
    </source>
</evidence>
<dbReference type="InterPro" id="IPR026392">
    <property type="entry name" value="Exo/Archaeosortase_dom"/>
</dbReference>
<evidence type="ECO:0000256" key="1">
    <source>
        <dbReference type="ARBA" id="ARBA00004651"/>
    </source>
</evidence>
<dbReference type="InterPro" id="IPR014522">
    <property type="entry name" value="ArtA"/>
</dbReference>
<accession>A0AA96V2L7</accession>
<evidence type="ECO:0000256" key="6">
    <source>
        <dbReference type="ARBA" id="ARBA00022989"/>
    </source>
</evidence>
<feature type="transmembrane region" description="Helical" evidence="9">
    <location>
        <begin position="55"/>
        <end position="78"/>
    </location>
</feature>
<reference evidence="10 11" key="1">
    <citation type="submission" date="2023-07" db="EMBL/GenBank/DDBJ databases">
        <title>Closed genoem sequence of Methanosarcinaceae archaeon Ac7.</title>
        <authorList>
            <person name="Poehlein A."/>
            <person name="Protasov E."/>
            <person name="Platt K."/>
            <person name="Reeh H."/>
            <person name="Daniel R."/>
            <person name="Brune A."/>
        </authorList>
    </citation>
    <scope>NUCLEOTIDE SEQUENCE [LARGE SCALE GENOMIC DNA]</scope>
    <source>
        <strain evidence="10 11">Ac7</strain>
    </source>
</reference>
<evidence type="ECO:0008006" key="12">
    <source>
        <dbReference type="Google" id="ProtNLM"/>
    </source>
</evidence>
<keyword evidence="4 9" id="KW-0812">Transmembrane</keyword>
<dbReference type="GO" id="GO:0005886">
    <property type="term" value="C:plasma membrane"/>
    <property type="evidence" value="ECO:0007669"/>
    <property type="project" value="UniProtKB-SubCell"/>
</dbReference>
<name>A0AA96V2L7_9EURY</name>
<feature type="transmembrane region" description="Helical" evidence="9">
    <location>
        <begin position="161"/>
        <end position="183"/>
    </location>
</feature>
<evidence type="ECO:0000256" key="8">
    <source>
        <dbReference type="PIRSR" id="PIRSR025737-1"/>
    </source>
</evidence>
<proteinExistence type="predicted"/>
<dbReference type="PIRSF" id="PIRSF025737">
    <property type="entry name" value="Cyco1"/>
    <property type="match status" value="1"/>
</dbReference>
<evidence type="ECO:0000313" key="11">
    <source>
        <dbReference type="Proteomes" id="UP001303587"/>
    </source>
</evidence>
<dbReference type="NCBIfam" id="TIGR04125">
    <property type="entry name" value="exosort_PGF_TRM"/>
    <property type="match status" value="1"/>
</dbReference>
<dbReference type="GO" id="GO:0006508">
    <property type="term" value="P:proteolysis"/>
    <property type="evidence" value="ECO:0007669"/>
    <property type="project" value="UniProtKB-KW"/>
</dbReference>
<keyword evidence="7 9" id="KW-0472">Membrane</keyword>
<keyword evidence="6 9" id="KW-1133">Transmembrane helix</keyword>
<dbReference type="AlphaFoldDB" id="A0AA96V2L7"/>
<dbReference type="Proteomes" id="UP001303587">
    <property type="component" value="Chromosome"/>
</dbReference>
<dbReference type="GO" id="GO:0008233">
    <property type="term" value="F:peptidase activity"/>
    <property type="evidence" value="ECO:0007669"/>
    <property type="project" value="UniProtKB-KW"/>
</dbReference>
<feature type="transmembrane region" description="Helical" evidence="9">
    <location>
        <begin position="99"/>
        <end position="119"/>
    </location>
</feature>
<dbReference type="Pfam" id="PF09721">
    <property type="entry name" value="Exosortase_EpsH"/>
    <property type="match status" value="1"/>
</dbReference>
<dbReference type="EMBL" id="CP131060">
    <property type="protein sequence ID" value="WNY25347.1"/>
    <property type="molecule type" value="Genomic_DNA"/>
</dbReference>
<evidence type="ECO:0000256" key="3">
    <source>
        <dbReference type="ARBA" id="ARBA00022670"/>
    </source>
</evidence>
<evidence type="ECO:0000256" key="2">
    <source>
        <dbReference type="ARBA" id="ARBA00022475"/>
    </source>
</evidence>
<dbReference type="InterPro" id="IPR019127">
    <property type="entry name" value="Exosortase"/>
</dbReference>
<feature type="active site" description="Proton donor" evidence="8">
    <location>
        <position position="211"/>
    </location>
</feature>
<evidence type="ECO:0000256" key="7">
    <source>
        <dbReference type="ARBA" id="ARBA00023136"/>
    </source>
</evidence>
<protein>
    <recommendedName>
        <fullName evidence="12">Archaeosortase A</fullName>
    </recommendedName>
</protein>
<feature type="transmembrane region" description="Helical" evidence="9">
    <location>
        <begin position="28"/>
        <end position="49"/>
    </location>
</feature>
<feature type="active site" description="Acyl-thioester intermediate" evidence="8">
    <location>
        <position position="169"/>
    </location>
</feature>
<feature type="transmembrane region" description="Helical" evidence="9">
    <location>
        <begin position="6"/>
        <end position="21"/>
    </location>
</feature>
<feature type="transmembrane region" description="Helical" evidence="9">
    <location>
        <begin position="231"/>
        <end position="253"/>
    </location>
</feature>
<evidence type="ECO:0000256" key="9">
    <source>
        <dbReference type="SAM" id="Phobius"/>
    </source>
</evidence>
<keyword evidence="11" id="KW-1185">Reference proteome</keyword>
<sequence length="288" mass="32573">MGTELLWISIALMIISLLLYKEKKIFEVFCGAAWLLFGVYWLSLIPHYYEISDYTNIFLVILLFLFCLILAIFIGHAFKDKSRETNPESPRSAALEKKVQLFFDVTKLVAVVCLIYMPFKMIEPVNHFLIDMVAVQTTFLLNLFGYDAVQTAYNTISYNGISVTIILACTAIESIAFFAGLVLSVRTKNTKNKVLAFLLTVPMIYVLNLFRNVFVVAAYGDMWFGADSFLIAHHYIAKAGSAIALIVLAYITLKLLPEVMDMTLGLWDLVADEIRRILKMGKKEKAGE</sequence>
<evidence type="ECO:0000313" key="10">
    <source>
        <dbReference type="EMBL" id="WNY25347.1"/>
    </source>
</evidence>
<dbReference type="GeneID" id="89230008"/>
<evidence type="ECO:0000256" key="5">
    <source>
        <dbReference type="ARBA" id="ARBA00022801"/>
    </source>
</evidence>
<keyword evidence="3" id="KW-0645">Protease</keyword>
<keyword evidence="2" id="KW-1003">Cell membrane</keyword>
<dbReference type="NCBIfam" id="TIGR04178">
    <property type="entry name" value="exo_archaeo"/>
    <property type="match status" value="1"/>
</dbReference>
<feature type="transmembrane region" description="Helical" evidence="9">
    <location>
        <begin position="195"/>
        <end position="219"/>
    </location>
</feature>
<comment type="subcellular location">
    <subcellularLocation>
        <location evidence="1">Cell membrane</location>
        <topology evidence="1">Multi-pass membrane protein</topology>
    </subcellularLocation>
</comment>
<keyword evidence="5" id="KW-0378">Hydrolase</keyword>